<accession>A0A1G9DEE8</accession>
<feature type="region of interest" description="Disordered" evidence="1">
    <location>
        <begin position="97"/>
        <end position="120"/>
    </location>
</feature>
<proteinExistence type="predicted"/>
<name>A0A1G9DEE8_ACTMZ</name>
<dbReference type="Proteomes" id="UP000199213">
    <property type="component" value="Unassembled WGS sequence"/>
</dbReference>
<feature type="transmembrane region" description="Helical" evidence="2">
    <location>
        <begin position="6"/>
        <end position="29"/>
    </location>
</feature>
<evidence type="ECO:0000313" key="4">
    <source>
        <dbReference type="Proteomes" id="UP000199213"/>
    </source>
</evidence>
<dbReference type="OrthoDB" id="5195825at2"/>
<feature type="transmembrane region" description="Helical" evidence="2">
    <location>
        <begin position="74"/>
        <end position="91"/>
    </location>
</feature>
<evidence type="ECO:0000313" key="3">
    <source>
        <dbReference type="EMBL" id="SDK62243.1"/>
    </source>
</evidence>
<keyword evidence="2" id="KW-0812">Transmembrane</keyword>
<protein>
    <submittedName>
        <fullName evidence="3">Uncharacterized protein</fullName>
    </submittedName>
</protein>
<reference evidence="4" key="1">
    <citation type="submission" date="2016-10" db="EMBL/GenBank/DDBJ databases">
        <authorList>
            <person name="Varghese N."/>
            <person name="Submissions S."/>
        </authorList>
    </citation>
    <scope>NUCLEOTIDE SEQUENCE [LARGE SCALE GENOMIC DNA]</scope>
    <source>
        <strain evidence="4">DSM 45460</strain>
    </source>
</reference>
<organism evidence="3 4">
    <name type="scientific">Actinopolyspora mzabensis</name>
    <dbReference type="NCBI Taxonomy" id="995066"/>
    <lineage>
        <taxon>Bacteria</taxon>
        <taxon>Bacillati</taxon>
        <taxon>Actinomycetota</taxon>
        <taxon>Actinomycetes</taxon>
        <taxon>Actinopolysporales</taxon>
        <taxon>Actinopolysporaceae</taxon>
        <taxon>Actinopolyspora</taxon>
    </lineage>
</organism>
<sequence length="120" mass="12640">MDLSDVMLLVIAPLGGTTMMVYGALGWAGKVSASSWARWTRANREGGRNQMLLGLLIGTNGIAAAVPYPASAPLTVVAFVVMLGFAALSILHRRKYGPRPQPGSESPYAAKRLAGKRLTG</sequence>
<evidence type="ECO:0000256" key="1">
    <source>
        <dbReference type="SAM" id="MobiDB-lite"/>
    </source>
</evidence>
<keyword evidence="2" id="KW-0472">Membrane</keyword>
<feature type="transmembrane region" description="Helical" evidence="2">
    <location>
        <begin position="50"/>
        <end position="68"/>
    </location>
</feature>
<keyword evidence="2" id="KW-1133">Transmembrane helix</keyword>
<gene>
    <name evidence="3" type="ORF">SAMN04487820_11039</name>
</gene>
<dbReference type="EMBL" id="FNFM01000010">
    <property type="protein sequence ID" value="SDK62243.1"/>
    <property type="molecule type" value="Genomic_DNA"/>
</dbReference>
<dbReference type="AlphaFoldDB" id="A0A1G9DEE8"/>
<dbReference type="RefSeq" id="WP_092629768.1">
    <property type="nucleotide sequence ID" value="NZ_FNFM01000010.1"/>
</dbReference>
<evidence type="ECO:0000256" key="2">
    <source>
        <dbReference type="SAM" id="Phobius"/>
    </source>
</evidence>
<keyword evidence="4" id="KW-1185">Reference proteome</keyword>